<protein>
    <submittedName>
        <fullName evidence="1">Uncharacterized protein</fullName>
    </submittedName>
</protein>
<sequence>MTLMALFPPRRSRSLDAIYAVVVACLLAVQGLNYAAIAHASGSSWSGATAAVDADMCSKTADDGDDHAPSHQRHHDHDHCWTNCCHGGRQESYFAFIERWSLAAFLLLPAAEGADLEVPPPFADDPPRTQTGWASTWSSRAPPFFNV</sequence>
<dbReference type="EMBL" id="CP046052">
    <property type="protein sequence ID" value="QGM44339.1"/>
    <property type="molecule type" value="Genomic_DNA"/>
</dbReference>
<dbReference type="Proteomes" id="UP000309061">
    <property type="component" value="Chromosome"/>
</dbReference>
<dbReference type="RefSeq" id="WP_136494646.1">
    <property type="nucleotide sequence ID" value="NZ_CP046052.1"/>
</dbReference>
<proteinExistence type="predicted"/>
<evidence type="ECO:0000313" key="1">
    <source>
        <dbReference type="EMBL" id="QGM44339.1"/>
    </source>
</evidence>
<gene>
    <name evidence="1" type="ORF">H2LOC_000725</name>
</gene>
<keyword evidence="2" id="KW-1185">Reference proteome</keyword>
<name>A0A6B8K929_9HYPH</name>
<organism evidence="1 2">
    <name type="scientific">Methylocystis heyeri</name>
    <dbReference type="NCBI Taxonomy" id="391905"/>
    <lineage>
        <taxon>Bacteria</taxon>
        <taxon>Pseudomonadati</taxon>
        <taxon>Pseudomonadota</taxon>
        <taxon>Alphaproteobacteria</taxon>
        <taxon>Hyphomicrobiales</taxon>
        <taxon>Methylocystaceae</taxon>
        <taxon>Methylocystis</taxon>
    </lineage>
</organism>
<accession>A0A6B8K929</accession>
<dbReference type="KEGG" id="mhey:H2LOC_000725"/>
<reference evidence="1 2" key="1">
    <citation type="submission" date="2019-11" db="EMBL/GenBank/DDBJ databases">
        <title>The genome sequence of Methylocystis heyeri.</title>
        <authorList>
            <person name="Oshkin I.Y."/>
            <person name="Miroshnikov K."/>
            <person name="Dedysh S.N."/>
        </authorList>
    </citation>
    <scope>NUCLEOTIDE SEQUENCE [LARGE SCALE GENOMIC DNA]</scope>
    <source>
        <strain evidence="1 2">H2</strain>
    </source>
</reference>
<evidence type="ECO:0000313" key="2">
    <source>
        <dbReference type="Proteomes" id="UP000309061"/>
    </source>
</evidence>
<dbReference type="AlphaFoldDB" id="A0A6B8K929"/>